<keyword evidence="4" id="KW-1185">Reference proteome</keyword>
<feature type="repeat" description="TPR" evidence="1">
    <location>
        <begin position="309"/>
        <end position="342"/>
    </location>
</feature>
<dbReference type="SMART" id="SM00028">
    <property type="entry name" value="TPR"/>
    <property type="match status" value="5"/>
</dbReference>
<organism evidence="3 4">
    <name type="scientific">Flavobacterium cucumis</name>
    <dbReference type="NCBI Taxonomy" id="416016"/>
    <lineage>
        <taxon>Bacteria</taxon>
        <taxon>Pseudomonadati</taxon>
        <taxon>Bacteroidota</taxon>
        <taxon>Flavobacteriia</taxon>
        <taxon>Flavobacteriales</taxon>
        <taxon>Flavobacteriaceae</taxon>
        <taxon>Flavobacterium</taxon>
    </lineage>
</organism>
<dbReference type="InterPro" id="IPR011990">
    <property type="entry name" value="TPR-like_helical_dom_sf"/>
</dbReference>
<feature type="repeat" description="TPR" evidence="1">
    <location>
        <begin position="71"/>
        <end position="104"/>
    </location>
</feature>
<gene>
    <name evidence="3" type="ORF">SAMN05443547_0646</name>
</gene>
<dbReference type="InterPro" id="IPR019734">
    <property type="entry name" value="TPR_rpt"/>
</dbReference>
<name>A0A1M7ZTV5_9FLAO</name>
<dbReference type="AlphaFoldDB" id="A0A1M7ZTV5"/>
<dbReference type="SUPFAM" id="SSF48452">
    <property type="entry name" value="TPR-like"/>
    <property type="match status" value="3"/>
</dbReference>
<evidence type="ECO:0000256" key="1">
    <source>
        <dbReference type="PROSITE-ProRule" id="PRU00339"/>
    </source>
</evidence>
<dbReference type="PROSITE" id="PS50005">
    <property type="entry name" value="TPR"/>
    <property type="match status" value="2"/>
</dbReference>
<dbReference type="Gene3D" id="1.25.40.10">
    <property type="entry name" value="Tetratricopeptide repeat domain"/>
    <property type="match status" value="3"/>
</dbReference>
<evidence type="ECO:0000313" key="4">
    <source>
        <dbReference type="Proteomes" id="UP000184611"/>
    </source>
</evidence>
<dbReference type="EMBL" id="FRYK01000001">
    <property type="protein sequence ID" value="SHO72315.1"/>
    <property type="molecule type" value="Genomic_DNA"/>
</dbReference>
<sequence length="446" mass="52633">MIKRKHIALFTFLLFSFGNYLFAQDNPDAIALVDDQLENNFYEAMKQRGIENYDKAIVAIQKCIEKEPTNAAFQYELGKNYLSLKNYVYAEKAFKKAVELDNKQRWYWNGLYDVYYQTKDFQKSIPIVEKLVEFDANMKEDLVSLYMNTNQHGKALDLLKDMESKSKLTSMMEYYKLRIQESNNYAKPQKEQLEDAIKKNPKVEQNYIDLIVLYSGFNQEDKAFEVAKQLEKEIPNSDWAHVSLVKFHLNNNDGENASKSMFKVLENERMDLKIKHRVFNEFLIFAVKNPTYLKDIDKAIPYFDDDKEINVAKELAKFFWKKNDLEKASFYFEKGLKKNPEDIEAMELYLEILIQKLDFHKVTQNAEEFLESFPTQPNFYLYVGLGYNKLKEFKKAKTALENGLDFVVENQSLEANFYKQLIISCENLNDNAKKQVYTNKLKQLQK</sequence>
<feature type="chain" id="PRO_5012071114" evidence="2">
    <location>
        <begin position="24"/>
        <end position="446"/>
    </location>
</feature>
<dbReference type="STRING" id="416016.SAMN05443547_0646"/>
<dbReference type="PANTHER" id="PTHR12558">
    <property type="entry name" value="CELL DIVISION CYCLE 16,23,27"/>
    <property type="match status" value="1"/>
</dbReference>
<dbReference type="PANTHER" id="PTHR12558:SF13">
    <property type="entry name" value="CELL DIVISION CYCLE PROTEIN 27 HOMOLOG"/>
    <property type="match status" value="1"/>
</dbReference>
<dbReference type="Proteomes" id="UP000184611">
    <property type="component" value="Unassembled WGS sequence"/>
</dbReference>
<proteinExistence type="predicted"/>
<accession>A0A1M7ZTV5</accession>
<evidence type="ECO:0000256" key="2">
    <source>
        <dbReference type="SAM" id="SignalP"/>
    </source>
</evidence>
<evidence type="ECO:0000313" key="3">
    <source>
        <dbReference type="EMBL" id="SHO72315.1"/>
    </source>
</evidence>
<protein>
    <submittedName>
        <fullName evidence="3">Tetratricopeptide repeat-containing protein</fullName>
    </submittedName>
</protein>
<dbReference type="RefSeq" id="WP_073581323.1">
    <property type="nucleotide sequence ID" value="NZ_CBCSEA010000001.1"/>
</dbReference>
<feature type="signal peptide" evidence="2">
    <location>
        <begin position="1"/>
        <end position="23"/>
    </location>
</feature>
<dbReference type="Pfam" id="PF13181">
    <property type="entry name" value="TPR_8"/>
    <property type="match status" value="2"/>
</dbReference>
<keyword evidence="2" id="KW-0732">Signal</keyword>
<reference evidence="4" key="1">
    <citation type="submission" date="2016-12" db="EMBL/GenBank/DDBJ databases">
        <authorList>
            <person name="Varghese N."/>
            <person name="Submissions S."/>
        </authorList>
    </citation>
    <scope>NUCLEOTIDE SEQUENCE [LARGE SCALE GENOMIC DNA]</scope>
    <source>
        <strain evidence="4">DSM 18830</strain>
    </source>
</reference>
<keyword evidence="1" id="KW-0802">TPR repeat</keyword>